<organism evidence="2 3">
    <name type="scientific">Porphyra umbilicalis</name>
    <name type="common">Purple laver</name>
    <name type="synonym">Red alga</name>
    <dbReference type="NCBI Taxonomy" id="2786"/>
    <lineage>
        <taxon>Eukaryota</taxon>
        <taxon>Rhodophyta</taxon>
        <taxon>Bangiophyceae</taxon>
        <taxon>Bangiales</taxon>
        <taxon>Bangiaceae</taxon>
        <taxon>Porphyra</taxon>
    </lineage>
</organism>
<gene>
    <name evidence="2" type="ORF">BU14_0014s0054</name>
</gene>
<proteinExistence type="predicted"/>
<dbReference type="AlphaFoldDB" id="A0A1X6PKR6"/>
<name>A0A1X6PKR6_PORUM</name>
<feature type="region of interest" description="Disordered" evidence="1">
    <location>
        <begin position="301"/>
        <end position="337"/>
    </location>
</feature>
<dbReference type="EMBL" id="KV918761">
    <property type="protein sequence ID" value="OSX81504.1"/>
    <property type="molecule type" value="Genomic_DNA"/>
</dbReference>
<reference evidence="2 3" key="1">
    <citation type="submission" date="2017-03" db="EMBL/GenBank/DDBJ databases">
        <title>WGS assembly of Porphyra umbilicalis.</title>
        <authorList>
            <person name="Brawley S.H."/>
            <person name="Blouin N.A."/>
            <person name="Ficko-Blean E."/>
            <person name="Wheeler G.L."/>
            <person name="Lohr M."/>
            <person name="Goodson H.V."/>
            <person name="Jenkins J.W."/>
            <person name="Blaby-Haas C.E."/>
            <person name="Helliwell K.E."/>
            <person name="Chan C."/>
            <person name="Marriage T."/>
            <person name="Bhattacharya D."/>
            <person name="Klein A.S."/>
            <person name="Badis Y."/>
            <person name="Brodie J."/>
            <person name="Cao Y."/>
            <person name="Collen J."/>
            <person name="Dittami S.M."/>
            <person name="Gachon C.M."/>
            <person name="Green B.R."/>
            <person name="Karpowicz S."/>
            <person name="Kim J.W."/>
            <person name="Kudahl U."/>
            <person name="Lin S."/>
            <person name="Michel G."/>
            <person name="Mittag M."/>
            <person name="Olson B.J."/>
            <person name="Pangilinan J."/>
            <person name="Peng Y."/>
            <person name="Qiu H."/>
            <person name="Shu S."/>
            <person name="Singer J.T."/>
            <person name="Smith A.G."/>
            <person name="Sprecher B.N."/>
            <person name="Wagner V."/>
            <person name="Wang W."/>
            <person name="Wang Z.-Y."/>
            <person name="Yan J."/>
            <person name="Yarish C."/>
            <person name="Zoeuner-Riek S."/>
            <person name="Zhuang Y."/>
            <person name="Zou Y."/>
            <person name="Lindquist E.A."/>
            <person name="Grimwood J."/>
            <person name="Barry K."/>
            <person name="Rokhsar D.S."/>
            <person name="Schmutz J."/>
            <person name="Stiller J.W."/>
            <person name="Grossman A.R."/>
            <person name="Prochnik S.E."/>
        </authorList>
    </citation>
    <scope>NUCLEOTIDE SEQUENCE [LARGE SCALE GENOMIC DNA]</scope>
    <source>
        <strain evidence="2">4086291</strain>
    </source>
</reference>
<evidence type="ECO:0000313" key="3">
    <source>
        <dbReference type="Proteomes" id="UP000218209"/>
    </source>
</evidence>
<evidence type="ECO:0000313" key="2">
    <source>
        <dbReference type="EMBL" id="OSX81504.1"/>
    </source>
</evidence>
<accession>A0A1X6PKR6</accession>
<protein>
    <submittedName>
        <fullName evidence="2">Uncharacterized protein</fullName>
    </submittedName>
</protein>
<keyword evidence="3" id="KW-1185">Reference proteome</keyword>
<sequence length="337" mass="32561">MAAAAAGGVCAAAWRSGGAGDGGAANDTAAGGDACGGGCAAAGGGELREGGNGDAADGATAGGDAGGDGCAAAGGAGLEKRGNGGAADDAAAGGASGGGGGAAECSGGLGLGGGEVAPERRAPLCFVGGGAGLSRTRCAPLRPDQAHAGGTISDGVGTHFKKTSCGQTSINMNPCRLPVAHGRLGIISGSWLTTSRRARPSCRHRRTVVVGHCRRHQRRPPAGRPPNARPDVCSPLSISRGGGVAAADGQRINLPFVLFATPVLRVAAWGATRPVASGGAVAAWVLPTAAPRQAFPFPARLLSPPAPADRRAAPPAPRLSESRGSPTVTTGCARDSL</sequence>
<dbReference type="Proteomes" id="UP000218209">
    <property type="component" value="Unassembled WGS sequence"/>
</dbReference>
<evidence type="ECO:0000256" key="1">
    <source>
        <dbReference type="SAM" id="MobiDB-lite"/>
    </source>
</evidence>